<dbReference type="PANTHER" id="PTHR33048">
    <property type="entry name" value="PTH11-LIKE INTEGRAL MEMBRANE PROTEIN (AFU_ORTHOLOGUE AFUA_5G11245)"/>
    <property type="match status" value="1"/>
</dbReference>
<name>A0A0G2FAM5_9PEZI</name>
<organism evidence="9 10">
    <name type="scientific">Diaporthe ampelina</name>
    <dbReference type="NCBI Taxonomy" id="1214573"/>
    <lineage>
        <taxon>Eukaryota</taxon>
        <taxon>Fungi</taxon>
        <taxon>Dikarya</taxon>
        <taxon>Ascomycota</taxon>
        <taxon>Pezizomycotina</taxon>
        <taxon>Sordariomycetes</taxon>
        <taxon>Sordariomycetidae</taxon>
        <taxon>Diaporthales</taxon>
        <taxon>Diaporthaceae</taxon>
        <taxon>Diaporthe</taxon>
    </lineage>
</organism>
<evidence type="ECO:0000256" key="2">
    <source>
        <dbReference type="ARBA" id="ARBA00022692"/>
    </source>
</evidence>
<proteinExistence type="inferred from homology"/>
<protein>
    <submittedName>
        <fullName evidence="9">Putative integral membrane protein</fullName>
    </submittedName>
</protein>
<feature type="region of interest" description="Disordered" evidence="6">
    <location>
        <begin position="302"/>
        <end position="351"/>
    </location>
</feature>
<evidence type="ECO:0000256" key="5">
    <source>
        <dbReference type="ARBA" id="ARBA00038359"/>
    </source>
</evidence>
<dbReference type="AlphaFoldDB" id="A0A0G2FAM5"/>
<keyword evidence="10" id="KW-1185">Reference proteome</keyword>
<feature type="transmembrane region" description="Helical" evidence="7">
    <location>
        <begin position="12"/>
        <end position="33"/>
    </location>
</feature>
<dbReference type="InterPro" id="IPR049326">
    <property type="entry name" value="Rhodopsin_dom_fungi"/>
</dbReference>
<keyword evidence="2 7" id="KW-0812">Transmembrane</keyword>
<dbReference type="OrthoDB" id="3897607at2759"/>
<dbReference type="Proteomes" id="UP000034680">
    <property type="component" value="Unassembled WGS sequence"/>
</dbReference>
<sequence length="351" mass="38653">MHKEVHQAKSSLIAAMTVLLVVDTIVVAARVYVRAFMIRAFGWDDATLCLSLLGYIVACVMGFMSIYFGYAYDGPPKDWPNFDEGKAQKYLYANQLTIYLTSGVAKLAVALVLYRLAINRRFKVILAASIAVVIVWTFATTLFSSWLCVTHGATSYLSNSTCTVVGLFRTISNIFIDYFYALLPILIVRKAKMNTQMKISVCILLGLGLFASAATIAKLVIIVRLSSVDKDAQEILHYQLLIWADVELGLAIFCASAAALRPLLRRFPMIWGSADTGSSQTPYGRPGGAGASCDLLSATEPLSVNEREPSHAPSGSSGPSGIQEYELSQMDSDRSLEQQKRYKYERQRSMC</sequence>
<feature type="transmembrane region" description="Helical" evidence="7">
    <location>
        <begin position="125"/>
        <end position="147"/>
    </location>
</feature>
<feature type="transmembrane region" description="Helical" evidence="7">
    <location>
        <begin position="199"/>
        <end position="223"/>
    </location>
</feature>
<reference evidence="9 10" key="2">
    <citation type="submission" date="2015-05" db="EMBL/GenBank/DDBJ databases">
        <authorList>
            <person name="Morales-Cruz A."/>
            <person name="Amrine K.C."/>
            <person name="Cantu D."/>
        </authorList>
    </citation>
    <scope>NUCLEOTIDE SEQUENCE [LARGE SCALE GENOMIC DNA]</scope>
    <source>
        <strain evidence="9">DA912</strain>
    </source>
</reference>
<evidence type="ECO:0000256" key="3">
    <source>
        <dbReference type="ARBA" id="ARBA00022989"/>
    </source>
</evidence>
<dbReference type="InterPro" id="IPR052337">
    <property type="entry name" value="SAT4-like"/>
</dbReference>
<evidence type="ECO:0000256" key="7">
    <source>
        <dbReference type="SAM" id="Phobius"/>
    </source>
</evidence>
<feature type="transmembrane region" description="Helical" evidence="7">
    <location>
        <begin position="90"/>
        <end position="113"/>
    </location>
</feature>
<evidence type="ECO:0000256" key="6">
    <source>
        <dbReference type="SAM" id="MobiDB-lite"/>
    </source>
</evidence>
<gene>
    <name evidence="9" type="ORF">UCDDA912_g08812</name>
</gene>
<evidence type="ECO:0000313" key="10">
    <source>
        <dbReference type="Proteomes" id="UP000034680"/>
    </source>
</evidence>
<feature type="transmembrane region" description="Helical" evidence="7">
    <location>
        <begin position="167"/>
        <end position="187"/>
    </location>
</feature>
<comment type="caution">
    <text evidence="9">The sequence shown here is derived from an EMBL/GenBank/DDBJ whole genome shotgun (WGS) entry which is preliminary data.</text>
</comment>
<comment type="similarity">
    <text evidence="5">Belongs to the SAT4 family.</text>
</comment>
<reference evidence="9 10" key="1">
    <citation type="submission" date="2015-05" db="EMBL/GenBank/DDBJ databases">
        <title>Distinctive expansion of gene families associated with plant cell wall degradation and secondary metabolism in the genomes of grapevine trunk pathogens.</title>
        <authorList>
            <person name="Lawrence D.P."/>
            <person name="Travadon R."/>
            <person name="Rolshausen P.E."/>
            <person name="Baumgartner K."/>
        </authorList>
    </citation>
    <scope>NUCLEOTIDE SEQUENCE [LARGE SCALE GENOMIC DNA]</scope>
    <source>
        <strain evidence="9">DA912</strain>
    </source>
</reference>
<feature type="transmembrane region" description="Helical" evidence="7">
    <location>
        <begin position="235"/>
        <end position="260"/>
    </location>
</feature>
<comment type="subcellular location">
    <subcellularLocation>
        <location evidence="1">Membrane</location>
        <topology evidence="1">Multi-pass membrane protein</topology>
    </subcellularLocation>
</comment>
<keyword evidence="3 7" id="KW-1133">Transmembrane helix</keyword>
<feature type="transmembrane region" description="Helical" evidence="7">
    <location>
        <begin position="45"/>
        <end position="70"/>
    </location>
</feature>
<evidence type="ECO:0000256" key="4">
    <source>
        <dbReference type="ARBA" id="ARBA00023136"/>
    </source>
</evidence>
<dbReference type="GO" id="GO:0016020">
    <property type="term" value="C:membrane"/>
    <property type="evidence" value="ECO:0007669"/>
    <property type="project" value="UniProtKB-SubCell"/>
</dbReference>
<accession>A0A0G2FAM5</accession>
<dbReference type="Pfam" id="PF20684">
    <property type="entry name" value="Fung_rhodopsin"/>
    <property type="match status" value="1"/>
</dbReference>
<feature type="compositionally biased region" description="Basic and acidic residues" evidence="6">
    <location>
        <begin position="331"/>
        <end position="351"/>
    </location>
</feature>
<keyword evidence="4 7" id="KW-0472">Membrane</keyword>
<evidence type="ECO:0000259" key="8">
    <source>
        <dbReference type="Pfam" id="PF20684"/>
    </source>
</evidence>
<evidence type="ECO:0000313" key="9">
    <source>
        <dbReference type="EMBL" id="KKY31236.1"/>
    </source>
</evidence>
<evidence type="ECO:0000256" key="1">
    <source>
        <dbReference type="ARBA" id="ARBA00004141"/>
    </source>
</evidence>
<feature type="compositionally biased region" description="Low complexity" evidence="6">
    <location>
        <begin position="311"/>
        <end position="321"/>
    </location>
</feature>
<feature type="domain" description="Rhodopsin" evidence="8">
    <location>
        <begin position="29"/>
        <end position="266"/>
    </location>
</feature>
<dbReference type="EMBL" id="LCUC01000401">
    <property type="protein sequence ID" value="KKY31236.1"/>
    <property type="molecule type" value="Genomic_DNA"/>
</dbReference>
<dbReference type="PANTHER" id="PTHR33048:SF47">
    <property type="entry name" value="INTEGRAL MEMBRANE PROTEIN-RELATED"/>
    <property type="match status" value="1"/>
</dbReference>